<gene>
    <name evidence="8" type="ORF">METZ01_LOCUS156545</name>
</gene>
<evidence type="ECO:0000256" key="5">
    <source>
        <dbReference type="ARBA" id="ARBA00023002"/>
    </source>
</evidence>
<evidence type="ECO:0000256" key="1">
    <source>
        <dbReference type="ARBA" id="ARBA00001974"/>
    </source>
</evidence>
<dbReference type="GO" id="GO:0004368">
    <property type="term" value="F:glycerol-3-phosphate dehydrogenase (quinone) activity"/>
    <property type="evidence" value="ECO:0007669"/>
    <property type="project" value="InterPro"/>
</dbReference>
<dbReference type="Gene3D" id="3.30.9.10">
    <property type="entry name" value="D-Amino Acid Oxidase, subunit A, domain 2"/>
    <property type="match status" value="1"/>
</dbReference>
<organism evidence="8">
    <name type="scientific">marine metagenome</name>
    <dbReference type="NCBI Taxonomy" id="408172"/>
    <lineage>
        <taxon>unclassified sequences</taxon>
        <taxon>metagenomes</taxon>
        <taxon>ecological metagenomes</taxon>
    </lineage>
</organism>
<protein>
    <recommendedName>
        <fullName evidence="7">FAD dependent oxidoreductase domain-containing protein</fullName>
    </recommendedName>
</protein>
<feature type="non-terminal residue" evidence="8">
    <location>
        <position position="430"/>
    </location>
</feature>
<dbReference type="InterPro" id="IPR036188">
    <property type="entry name" value="FAD/NAD-bd_sf"/>
</dbReference>
<evidence type="ECO:0000259" key="7">
    <source>
        <dbReference type="Pfam" id="PF01266"/>
    </source>
</evidence>
<evidence type="ECO:0000256" key="3">
    <source>
        <dbReference type="ARBA" id="ARBA00022630"/>
    </source>
</evidence>
<comment type="similarity">
    <text evidence="2">Belongs to the FAD-dependent glycerol-3-phosphate dehydrogenase family.</text>
</comment>
<dbReference type="GO" id="GO:0046168">
    <property type="term" value="P:glycerol-3-phosphate catabolic process"/>
    <property type="evidence" value="ECO:0007669"/>
    <property type="project" value="TreeGrafter"/>
</dbReference>
<dbReference type="SUPFAM" id="SSF51905">
    <property type="entry name" value="FAD/NAD(P)-binding domain"/>
    <property type="match status" value="1"/>
</dbReference>
<dbReference type="PANTHER" id="PTHR11985:SF15">
    <property type="entry name" value="GLYCEROL-3-PHOSPHATE DEHYDROGENASE, MITOCHONDRIAL"/>
    <property type="match status" value="1"/>
</dbReference>
<name>A0A382AQX1_9ZZZZ</name>
<keyword evidence="5" id="KW-0560">Oxidoreductase</keyword>
<feature type="domain" description="FAD dependent oxidoreductase" evidence="7">
    <location>
        <begin position="18"/>
        <end position="337"/>
    </location>
</feature>
<dbReference type="PRINTS" id="PR01001">
    <property type="entry name" value="FADG3PDH"/>
</dbReference>
<feature type="transmembrane region" description="Helical" evidence="6">
    <location>
        <begin position="107"/>
        <end position="124"/>
    </location>
</feature>
<dbReference type="Gene3D" id="3.50.50.60">
    <property type="entry name" value="FAD/NAD(P)-binding domain"/>
    <property type="match status" value="1"/>
</dbReference>
<keyword evidence="4" id="KW-0274">FAD</keyword>
<keyword evidence="6" id="KW-1133">Transmembrane helix</keyword>
<reference evidence="8" key="1">
    <citation type="submission" date="2018-05" db="EMBL/GenBank/DDBJ databases">
        <authorList>
            <person name="Lanie J.A."/>
            <person name="Ng W.-L."/>
            <person name="Kazmierczak K.M."/>
            <person name="Andrzejewski T.M."/>
            <person name="Davidsen T.M."/>
            <person name="Wayne K.J."/>
            <person name="Tettelin H."/>
            <person name="Glass J.I."/>
            <person name="Rusch D."/>
            <person name="Podicherti R."/>
            <person name="Tsui H.-C.T."/>
            <person name="Winkler M.E."/>
        </authorList>
    </citation>
    <scope>NUCLEOTIDE SEQUENCE</scope>
</reference>
<evidence type="ECO:0000256" key="6">
    <source>
        <dbReference type="SAM" id="Phobius"/>
    </source>
</evidence>
<keyword evidence="6" id="KW-0812">Transmembrane</keyword>
<evidence type="ECO:0000256" key="2">
    <source>
        <dbReference type="ARBA" id="ARBA00007330"/>
    </source>
</evidence>
<dbReference type="AlphaFoldDB" id="A0A382AQX1"/>
<dbReference type="InterPro" id="IPR006076">
    <property type="entry name" value="FAD-dep_OxRdtase"/>
</dbReference>
<evidence type="ECO:0000256" key="4">
    <source>
        <dbReference type="ARBA" id="ARBA00022827"/>
    </source>
</evidence>
<keyword evidence="3" id="KW-0285">Flavoprotein</keyword>
<dbReference type="Pfam" id="PF01266">
    <property type="entry name" value="DAO"/>
    <property type="match status" value="1"/>
</dbReference>
<proteinExistence type="inferred from homology"/>
<dbReference type="PANTHER" id="PTHR11985">
    <property type="entry name" value="GLYCEROL-3-PHOSPHATE DEHYDROGENASE"/>
    <property type="match status" value="1"/>
</dbReference>
<keyword evidence="6" id="KW-0472">Membrane</keyword>
<sequence>MTLRNNQILRLESEEFEVLIIGGGINGSVAAAALSARGIKTALIDRKDFGGETSQSSSNLIWGGIKYLEGLEFGLVRQLCRSRNQLIRAYPSSVREIRFFTNLEKGFRFPALMIYLGTFLYWLMGICFTHPPRLLSRSKIDCEEPVISTSNSIGGVEYSDAYLVEHDSRFVFQFIRRALTEECAAVNYIESQGSELKEDGHWITQVRDTQTGKEWSIRSRVVINACGPFVDRQNEISRQKGKHRHIFSKGIHLVVPRLTEIERVLTFFADDGRLFFAIPMGNRTVIGTTDNRVKEPETEVTQEDRQFVLDNINKRVKLKHPLQEKDIFAERWGVRPLVLETGQVDLNSDWTKLSRKHAIDVDSEKRHISIYGGKLTDCLNIGEELCAELSRMGITLPDPKKRWFGEPEPEKRLDFLNQAQKLGLNVPFHP</sequence>
<comment type="cofactor">
    <cofactor evidence="1">
        <name>FAD</name>
        <dbReference type="ChEBI" id="CHEBI:57692"/>
    </cofactor>
</comment>
<accession>A0A382AQX1</accession>
<dbReference type="InterPro" id="IPR000447">
    <property type="entry name" value="G3P_DH_FAD-dep"/>
</dbReference>
<evidence type="ECO:0000313" key="8">
    <source>
        <dbReference type="EMBL" id="SVB03691.1"/>
    </source>
</evidence>
<dbReference type="EMBL" id="UINC01026368">
    <property type="protein sequence ID" value="SVB03691.1"/>
    <property type="molecule type" value="Genomic_DNA"/>
</dbReference>